<name>A0ACB9DYQ7_CICIN</name>
<reference evidence="1 2" key="2">
    <citation type="journal article" date="2022" name="Mol. Ecol. Resour.">
        <title>The genomes of chicory, endive, great burdock and yacon provide insights into Asteraceae paleo-polyploidization history and plant inulin production.</title>
        <authorList>
            <person name="Fan W."/>
            <person name="Wang S."/>
            <person name="Wang H."/>
            <person name="Wang A."/>
            <person name="Jiang F."/>
            <person name="Liu H."/>
            <person name="Zhao H."/>
            <person name="Xu D."/>
            <person name="Zhang Y."/>
        </authorList>
    </citation>
    <scope>NUCLEOTIDE SEQUENCE [LARGE SCALE GENOMIC DNA]</scope>
    <source>
        <strain evidence="2">cv. Punajuju</strain>
        <tissue evidence="1">Leaves</tissue>
    </source>
</reference>
<dbReference type="Proteomes" id="UP001055811">
    <property type="component" value="Linkage Group LG04"/>
</dbReference>
<organism evidence="1 2">
    <name type="scientific">Cichorium intybus</name>
    <name type="common">Chicory</name>
    <dbReference type="NCBI Taxonomy" id="13427"/>
    <lineage>
        <taxon>Eukaryota</taxon>
        <taxon>Viridiplantae</taxon>
        <taxon>Streptophyta</taxon>
        <taxon>Embryophyta</taxon>
        <taxon>Tracheophyta</taxon>
        <taxon>Spermatophyta</taxon>
        <taxon>Magnoliopsida</taxon>
        <taxon>eudicotyledons</taxon>
        <taxon>Gunneridae</taxon>
        <taxon>Pentapetalae</taxon>
        <taxon>asterids</taxon>
        <taxon>campanulids</taxon>
        <taxon>Asterales</taxon>
        <taxon>Asteraceae</taxon>
        <taxon>Cichorioideae</taxon>
        <taxon>Cichorieae</taxon>
        <taxon>Cichoriinae</taxon>
        <taxon>Cichorium</taxon>
    </lineage>
</organism>
<sequence length="367" mass="42560">MPMISSQSIILTNLCIFQFAIYVCDRCLDSFFLCSGRDRTPAFSLCQQESVLLLEVTPKIMIKEGRKKETGLDLTNTKDGNFGEWYSEVVTNGEMIEYYEIYGCYIFRPWTMSIWEIMQVAWVTRSGDSDLEVPFVIRPTSEIVMYPYFTKWIRGHRDLPLKLNQWCNVVRWEFGNPTPFIKIREFLWQEGHTDFATKEEADIEVFEILEVYGRMYEEYLAVPVVKGKKSEMENFAGRLYTTSVEAFVPNTCRGVQAATSHCLGQHFAKMIEVNFEDKKGEKAMVWQNSWAYSITTVTFAFNHFGKGLIQRMPRCRHGYFHVVNNDFTEWKMYAIGGSANPTINSQGNRYIAPPDPNAKEVTLHSMM</sequence>
<evidence type="ECO:0000313" key="2">
    <source>
        <dbReference type="Proteomes" id="UP001055811"/>
    </source>
</evidence>
<proteinExistence type="predicted"/>
<dbReference type="EMBL" id="CM042012">
    <property type="protein sequence ID" value="KAI3751540.1"/>
    <property type="molecule type" value="Genomic_DNA"/>
</dbReference>
<comment type="caution">
    <text evidence="1">The sequence shown here is derived from an EMBL/GenBank/DDBJ whole genome shotgun (WGS) entry which is preliminary data.</text>
</comment>
<evidence type="ECO:0000313" key="1">
    <source>
        <dbReference type="EMBL" id="KAI3751540.1"/>
    </source>
</evidence>
<protein>
    <submittedName>
        <fullName evidence="1">Uncharacterized protein</fullName>
    </submittedName>
</protein>
<reference evidence="2" key="1">
    <citation type="journal article" date="2022" name="Mol. Ecol. Resour.">
        <title>The genomes of chicory, endive, great burdock and yacon provide insights into Asteraceae palaeo-polyploidization history and plant inulin production.</title>
        <authorList>
            <person name="Fan W."/>
            <person name="Wang S."/>
            <person name="Wang H."/>
            <person name="Wang A."/>
            <person name="Jiang F."/>
            <person name="Liu H."/>
            <person name="Zhao H."/>
            <person name="Xu D."/>
            <person name="Zhang Y."/>
        </authorList>
    </citation>
    <scope>NUCLEOTIDE SEQUENCE [LARGE SCALE GENOMIC DNA]</scope>
    <source>
        <strain evidence="2">cv. Punajuju</strain>
    </source>
</reference>
<gene>
    <name evidence="1" type="ORF">L2E82_22628</name>
</gene>
<accession>A0ACB9DYQ7</accession>
<keyword evidence="2" id="KW-1185">Reference proteome</keyword>